<dbReference type="EMBL" id="JQAZ01000002">
    <property type="protein sequence ID" value="KRN32867.1"/>
    <property type="molecule type" value="Genomic_DNA"/>
</dbReference>
<keyword evidence="3" id="KW-1185">Reference proteome</keyword>
<evidence type="ECO:0000313" key="4">
    <source>
        <dbReference type="Proteomes" id="UP000051751"/>
    </source>
</evidence>
<proteinExistence type="predicted"/>
<evidence type="ECO:0000313" key="3">
    <source>
        <dbReference type="Proteomes" id="UP000051645"/>
    </source>
</evidence>
<evidence type="ECO:0000313" key="2">
    <source>
        <dbReference type="EMBL" id="KRN32867.1"/>
    </source>
</evidence>
<dbReference type="EMBL" id="JQAT01000002">
    <property type="protein sequence ID" value="KRN28723.1"/>
    <property type="molecule type" value="Genomic_DNA"/>
</dbReference>
<name>A0A0R2FWY1_9LACO</name>
<dbReference type="Proteomes" id="UP000051645">
    <property type="component" value="Unassembled WGS sequence"/>
</dbReference>
<gene>
    <name evidence="1" type="ORF">IV38_GL000927</name>
    <name evidence="2" type="ORF">IV40_GL000926</name>
</gene>
<comment type="caution">
    <text evidence="2">The sequence shown here is derived from an EMBL/GenBank/DDBJ whole genome shotgun (WGS) entry which is preliminary data.</text>
</comment>
<dbReference type="PATRIC" id="fig|81857.3.peg.930"/>
<sequence>MMQQQFRLWDPQRKTLWPVIGLQWDPQTGAISQVTTNNPETGQGLHYTTTENIVLESNVTADLFENDFVQASGLKQILRLQLDVQAAVWNLVNQQGQIVEANLTEKELQKLTKVGNQHQGILVKQTPPIHSKADLVQLADQDLNAAIAAALAFEKAHSSDGQVHAFAHFISKQDAAEKLDRMSHLEALIYLDQLDPGDDHPYYFVVGDGSDQFLVIPTAAQVKQAVEQLPE</sequence>
<protein>
    <submittedName>
        <fullName evidence="2">Uncharacterized protein</fullName>
    </submittedName>
</protein>
<reference evidence="3 4" key="1">
    <citation type="journal article" date="2015" name="Genome Announc.">
        <title>Expanding the biotechnology potential of lactobacilli through comparative genomics of 213 strains and associated genera.</title>
        <authorList>
            <person name="Sun Z."/>
            <person name="Harris H.M."/>
            <person name="McCann A."/>
            <person name="Guo C."/>
            <person name="Argimon S."/>
            <person name="Zhang W."/>
            <person name="Yang X."/>
            <person name="Jeffery I.B."/>
            <person name="Cooney J.C."/>
            <person name="Kagawa T.F."/>
            <person name="Liu W."/>
            <person name="Song Y."/>
            <person name="Salvetti E."/>
            <person name="Wrobel A."/>
            <person name="Rasinkangas P."/>
            <person name="Parkhill J."/>
            <person name="Rea M.C."/>
            <person name="O'Sullivan O."/>
            <person name="Ritari J."/>
            <person name="Douillard F.P."/>
            <person name="Paul Ross R."/>
            <person name="Yang R."/>
            <person name="Briner A.E."/>
            <person name="Felis G.E."/>
            <person name="de Vos W.M."/>
            <person name="Barrangou R."/>
            <person name="Klaenhammer T.R."/>
            <person name="Caufield P.W."/>
            <person name="Cui Y."/>
            <person name="Zhang H."/>
            <person name="O'Toole P.W."/>
        </authorList>
    </citation>
    <scope>NUCLEOTIDE SEQUENCE [LARGE SCALE GENOMIC DNA]</scope>
    <source>
        <strain evidence="1 4">ATCC BAA-66</strain>
        <strain evidence="2 3">DSM 13344</strain>
    </source>
</reference>
<accession>A0A0R2FWY1</accession>
<organism evidence="2 3">
    <name type="scientific">Lactobacillus selangorensis</name>
    <dbReference type="NCBI Taxonomy" id="81857"/>
    <lineage>
        <taxon>Bacteria</taxon>
        <taxon>Bacillati</taxon>
        <taxon>Bacillota</taxon>
        <taxon>Bacilli</taxon>
        <taxon>Lactobacillales</taxon>
        <taxon>Lactobacillaceae</taxon>
        <taxon>Lactobacillus</taxon>
    </lineage>
</organism>
<evidence type="ECO:0000313" key="1">
    <source>
        <dbReference type="EMBL" id="KRN28723.1"/>
    </source>
</evidence>
<dbReference type="STRING" id="81857.IV38_GL000927"/>
<dbReference type="AlphaFoldDB" id="A0A0R2FWY1"/>
<dbReference type="Proteomes" id="UP000051751">
    <property type="component" value="Unassembled WGS sequence"/>
</dbReference>